<dbReference type="Gene3D" id="1.25.40.10">
    <property type="entry name" value="Tetratricopeptide repeat domain"/>
    <property type="match status" value="2"/>
</dbReference>
<dbReference type="InterPro" id="IPR058852">
    <property type="entry name" value="HTH_77"/>
</dbReference>
<evidence type="ECO:0000256" key="3">
    <source>
        <dbReference type="PROSITE-ProRule" id="PRU01091"/>
    </source>
</evidence>
<reference evidence="5" key="1">
    <citation type="submission" date="2021-01" db="EMBL/GenBank/DDBJ databases">
        <title>Whole genome shotgun sequence of Acrocarpospora phusangensis NBRC 108782.</title>
        <authorList>
            <person name="Komaki H."/>
            <person name="Tamura T."/>
        </authorList>
    </citation>
    <scope>NUCLEOTIDE SEQUENCE</scope>
    <source>
        <strain evidence="5">NBRC 108782</strain>
    </source>
</reference>
<dbReference type="GO" id="GO:0000160">
    <property type="term" value="P:phosphorelay signal transduction system"/>
    <property type="evidence" value="ECO:0007669"/>
    <property type="project" value="InterPro"/>
</dbReference>
<dbReference type="InterPro" id="IPR016032">
    <property type="entry name" value="Sig_transdc_resp-reg_C-effctor"/>
</dbReference>
<sequence>MDGRAVCAPAGRQRALLAALVLRRGRVVPVDVLVDEVFGEEPPRSARNALQTYVTRLRQALGPLGAAIVTRAPGYLLDAPAEAVDAERFTLLLGQARQSAPGQALILLDEALALWRGPVAELGPDGVRLSELCLAAREDRAGALLALGRATEAAAELEGLAAAEPWRERTVELLMTALTESGRMPSALAAFARHRDNLRDELGLDPSEPLRELHQRLLRGETARLIPTPEPAHVLSPIPPGQVPPGLIAPVPAGSGLIGRERESTLVTEALGRRPLVTLVGPGGVGKTRLARQAGERPIWVDLAPLREPEAVIAAIAEAAGVVAEPGVEPLGALREWARRAGGLLVLDNCEHLLPAVAAAVTALLAAGTRLRLLATSREPLGVPGELVVDVQPLGMADAVELFIARVPVSGFTPDAGLLASIARICAALDGLPLAIELAAARIGSLTVDDLADRLGARFPLLRRTGEGRHSALEEVVDWSFDMLTPDEQRLFLRLSVFAASFDISTAEAVVADADLPAERVADLMARLADRSMITRPGSTGIGCYRMLETIRVYAASRLPDADRFRRRHAEELAGFAEQADRGLFGPDEAAWAQGLESRLDDIRAAWAWSREADPRLMVRLVVPVLRYAYWRLRGDLLRLALPGVAAGSADCLAATAWAAAMEGRLDEALGLAARAVEMDRDSPVVTEIFGDVAMFNGSLDDSIAAFQRSNGMYEATASQAISFGNLALAHSYGGDDAEAAAHADKAVALALGSGNPTAICFAHYVRAEVIADIDPETALELFETARVTADAIGNRLVSGVVRTASVALRGRYGPAEPALRLFHEVITHWVATESRSLLVTALRNLVLLLARTARDRAAAELAGTLDATTPVASYGVEATRLDTALSAVRYRLGREAYEDAWATGARRSFEDAALGALELIPV</sequence>
<dbReference type="SUPFAM" id="SSF48452">
    <property type="entry name" value="TPR-like"/>
    <property type="match status" value="2"/>
</dbReference>
<protein>
    <submittedName>
        <fullName evidence="5">SARP family transcriptional regulator</fullName>
    </submittedName>
</protein>
<dbReference type="Gene3D" id="1.10.10.10">
    <property type="entry name" value="Winged helix-like DNA-binding domain superfamily/Winged helix DNA-binding domain"/>
    <property type="match status" value="2"/>
</dbReference>
<dbReference type="Proteomes" id="UP000640052">
    <property type="component" value="Unassembled WGS sequence"/>
</dbReference>
<dbReference type="EMBL" id="BOOA01000057">
    <property type="protein sequence ID" value="GIH27504.1"/>
    <property type="molecule type" value="Genomic_DNA"/>
</dbReference>
<evidence type="ECO:0000313" key="6">
    <source>
        <dbReference type="Proteomes" id="UP000640052"/>
    </source>
</evidence>
<keyword evidence="2 3" id="KW-0238">DNA-binding</keyword>
<dbReference type="SUPFAM" id="SSF52540">
    <property type="entry name" value="P-loop containing nucleoside triphosphate hydrolases"/>
    <property type="match status" value="1"/>
</dbReference>
<accession>A0A919QGK8</accession>
<dbReference type="GO" id="GO:0006355">
    <property type="term" value="P:regulation of DNA-templated transcription"/>
    <property type="evidence" value="ECO:0007669"/>
    <property type="project" value="InterPro"/>
</dbReference>
<dbReference type="AlphaFoldDB" id="A0A919QGK8"/>
<dbReference type="PROSITE" id="PS51755">
    <property type="entry name" value="OMPR_PHOB"/>
    <property type="match status" value="1"/>
</dbReference>
<gene>
    <name evidence="5" type="ORF">Aph01nite_58140</name>
</gene>
<dbReference type="Gene3D" id="3.40.50.300">
    <property type="entry name" value="P-loop containing nucleotide triphosphate hydrolases"/>
    <property type="match status" value="1"/>
</dbReference>
<dbReference type="Pfam" id="PF25872">
    <property type="entry name" value="HTH_77"/>
    <property type="match status" value="1"/>
</dbReference>
<evidence type="ECO:0000256" key="1">
    <source>
        <dbReference type="ARBA" id="ARBA00005820"/>
    </source>
</evidence>
<dbReference type="Pfam" id="PF00486">
    <property type="entry name" value="Trans_reg_C"/>
    <property type="match status" value="1"/>
</dbReference>
<dbReference type="InterPro" id="IPR001867">
    <property type="entry name" value="OmpR/PhoB-type_DNA-bd"/>
</dbReference>
<dbReference type="GO" id="GO:0003677">
    <property type="term" value="F:DNA binding"/>
    <property type="evidence" value="ECO:0007669"/>
    <property type="project" value="UniProtKB-UniRule"/>
</dbReference>
<dbReference type="SMART" id="SM00862">
    <property type="entry name" value="Trans_reg_C"/>
    <property type="match status" value="1"/>
</dbReference>
<dbReference type="PANTHER" id="PTHR47691">
    <property type="entry name" value="REGULATOR-RELATED"/>
    <property type="match status" value="1"/>
</dbReference>
<evidence type="ECO:0000256" key="2">
    <source>
        <dbReference type="ARBA" id="ARBA00023125"/>
    </source>
</evidence>
<dbReference type="PANTHER" id="PTHR47691:SF3">
    <property type="entry name" value="HTH-TYPE TRANSCRIPTIONAL REGULATOR RV0890C-RELATED"/>
    <property type="match status" value="1"/>
</dbReference>
<dbReference type="SUPFAM" id="SSF46894">
    <property type="entry name" value="C-terminal effector domain of the bipartite response regulators"/>
    <property type="match status" value="1"/>
</dbReference>
<dbReference type="InterPro" id="IPR027417">
    <property type="entry name" value="P-loop_NTPase"/>
</dbReference>
<name>A0A919QGK8_9ACTN</name>
<keyword evidence="6" id="KW-1185">Reference proteome</keyword>
<comment type="caution">
    <text evidence="5">The sequence shown here is derived from an EMBL/GenBank/DDBJ whole genome shotgun (WGS) entry which is preliminary data.</text>
</comment>
<feature type="DNA-binding region" description="OmpR/PhoB-type" evidence="3">
    <location>
        <begin position="1"/>
        <end position="79"/>
    </location>
</feature>
<feature type="domain" description="OmpR/PhoB-type" evidence="4">
    <location>
        <begin position="1"/>
        <end position="79"/>
    </location>
</feature>
<dbReference type="InterPro" id="IPR011990">
    <property type="entry name" value="TPR-like_helical_dom_sf"/>
</dbReference>
<dbReference type="InterPro" id="IPR036388">
    <property type="entry name" value="WH-like_DNA-bd_sf"/>
</dbReference>
<evidence type="ECO:0000259" key="4">
    <source>
        <dbReference type="PROSITE" id="PS51755"/>
    </source>
</evidence>
<comment type="similarity">
    <text evidence="1">Belongs to the AfsR/DnrI/RedD regulatory family.</text>
</comment>
<dbReference type="Pfam" id="PF03704">
    <property type="entry name" value="BTAD"/>
    <property type="match status" value="1"/>
</dbReference>
<proteinExistence type="inferred from homology"/>
<dbReference type="SMART" id="SM01043">
    <property type="entry name" value="BTAD"/>
    <property type="match status" value="1"/>
</dbReference>
<organism evidence="5 6">
    <name type="scientific">Acrocarpospora phusangensis</name>
    <dbReference type="NCBI Taxonomy" id="1070424"/>
    <lineage>
        <taxon>Bacteria</taxon>
        <taxon>Bacillati</taxon>
        <taxon>Actinomycetota</taxon>
        <taxon>Actinomycetes</taxon>
        <taxon>Streptosporangiales</taxon>
        <taxon>Streptosporangiaceae</taxon>
        <taxon>Acrocarpospora</taxon>
    </lineage>
</organism>
<dbReference type="CDD" id="cd15831">
    <property type="entry name" value="BTAD"/>
    <property type="match status" value="1"/>
</dbReference>
<evidence type="ECO:0000313" key="5">
    <source>
        <dbReference type="EMBL" id="GIH27504.1"/>
    </source>
</evidence>
<dbReference type="InterPro" id="IPR005158">
    <property type="entry name" value="BTAD"/>
</dbReference>